<dbReference type="EMBL" id="MGEK01000021">
    <property type="protein sequence ID" value="OGL82459.1"/>
    <property type="molecule type" value="Genomic_DNA"/>
</dbReference>
<keyword evidence="3" id="KW-0540">Nuclease</keyword>
<protein>
    <recommendedName>
        <fullName evidence="8">DUF86 domain-containing protein</fullName>
    </recommendedName>
</protein>
<keyword evidence="4" id="KW-0547">Nucleotide-binding</keyword>
<evidence type="ECO:0000256" key="5">
    <source>
        <dbReference type="ARBA" id="ARBA00022801"/>
    </source>
</evidence>
<dbReference type="InterPro" id="IPR051813">
    <property type="entry name" value="HepT_RNase_toxin"/>
</dbReference>
<dbReference type="GO" id="GO:0000166">
    <property type="term" value="F:nucleotide binding"/>
    <property type="evidence" value="ECO:0007669"/>
    <property type="project" value="UniProtKB-KW"/>
</dbReference>
<dbReference type="PANTHER" id="PTHR34139:SF1">
    <property type="entry name" value="RNASE MJ1380-RELATED"/>
    <property type="match status" value="1"/>
</dbReference>
<organism evidence="6 7">
    <name type="scientific">Candidatus Uhrbacteria bacterium RIFCSPLOWO2_01_FULL_47_25</name>
    <dbReference type="NCBI Taxonomy" id="1802402"/>
    <lineage>
        <taxon>Bacteria</taxon>
        <taxon>Candidatus Uhriibacteriota</taxon>
    </lineage>
</organism>
<evidence type="ECO:0000256" key="4">
    <source>
        <dbReference type="ARBA" id="ARBA00022741"/>
    </source>
</evidence>
<evidence type="ECO:0008006" key="8">
    <source>
        <dbReference type="Google" id="ProtNLM"/>
    </source>
</evidence>
<accession>A0A1F7UW13</accession>
<keyword evidence="2" id="KW-1277">Toxin-antitoxin system</keyword>
<evidence type="ECO:0000256" key="2">
    <source>
        <dbReference type="ARBA" id="ARBA00022649"/>
    </source>
</evidence>
<keyword evidence="5" id="KW-0378">Hydrolase</keyword>
<keyword evidence="1" id="KW-0597">Phosphoprotein</keyword>
<dbReference type="Proteomes" id="UP000176846">
    <property type="component" value="Unassembled WGS sequence"/>
</dbReference>
<dbReference type="AlphaFoldDB" id="A0A1F7UW13"/>
<dbReference type="GO" id="GO:0110001">
    <property type="term" value="C:toxin-antitoxin complex"/>
    <property type="evidence" value="ECO:0007669"/>
    <property type="project" value="InterPro"/>
</dbReference>
<evidence type="ECO:0000256" key="1">
    <source>
        <dbReference type="ARBA" id="ARBA00022553"/>
    </source>
</evidence>
<evidence type="ECO:0000313" key="6">
    <source>
        <dbReference type="EMBL" id="OGL82459.1"/>
    </source>
</evidence>
<dbReference type="InterPro" id="IPR008201">
    <property type="entry name" value="HepT-like"/>
</dbReference>
<gene>
    <name evidence="6" type="ORF">A2936_02020</name>
</gene>
<sequence>MENDQLYCDHIREAIANIYTFVAGLTYEQFVNDKKTYSAVLRELIVIGEAAKRLSEEFKQSHDTIPWHDVSGFRDKAVHDYAELNAAYIWETITRDLPLLERELIDNTQ</sequence>
<evidence type="ECO:0000313" key="7">
    <source>
        <dbReference type="Proteomes" id="UP000176846"/>
    </source>
</evidence>
<dbReference type="GO" id="GO:0016787">
    <property type="term" value="F:hydrolase activity"/>
    <property type="evidence" value="ECO:0007669"/>
    <property type="project" value="UniProtKB-KW"/>
</dbReference>
<dbReference type="PANTHER" id="PTHR34139">
    <property type="entry name" value="UPF0331 PROTEIN MJ0127"/>
    <property type="match status" value="1"/>
</dbReference>
<evidence type="ECO:0000256" key="3">
    <source>
        <dbReference type="ARBA" id="ARBA00022722"/>
    </source>
</evidence>
<proteinExistence type="predicted"/>
<dbReference type="GO" id="GO:0004540">
    <property type="term" value="F:RNA nuclease activity"/>
    <property type="evidence" value="ECO:0007669"/>
    <property type="project" value="InterPro"/>
</dbReference>
<name>A0A1F7UW13_9BACT</name>
<dbReference type="Pfam" id="PF01934">
    <property type="entry name" value="HepT-like"/>
    <property type="match status" value="1"/>
</dbReference>
<reference evidence="6 7" key="1">
    <citation type="journal article" date="2016" name="Nat. Commun.">
        <title>Thousands of microbial genomes shed light on interconnected biogeochemical processes in an aquifer system.</title>
        <authorList>
            <person name="Anantharaman K."/>
            <person name="Brown C.T."/>
            <person name="Hug L.A."/>
            <person name="Sharon I."/>
            <person name="Castelle C.J."/>
            <person name="Probst A.J."/>
            <person name="Thomas B.C."/>
            <person name="Singh A."/>
            <person name="Wilkins M.J."/>
            <person name="Karaoz U."/>
            <person name="Brodie E.L."/>
            <person name="Williams K.H."/>
            <person name="Hubbard S.S."/>
            <person name="Banfield J.F."/>
        </authorList>
    </citation>
    <scope>NUCLEOTIDE SEQUENCE [LARGE SCALE GENOMIC DNA]</scope>
</reference>
<comment type="caution">
    <text evidence="6">The sequence shown here is derived from an EMBL/GenBank/DDBJ whole genome shotgun (WGS) entry which is preliminary data.</text>
</comment>